<dbReference type="PANTHER" id="PTHR34597">
    <property type="entry name" value="SLR1661 PROTEIN"/>
    <property type="match status" value="1"/>
</dbReference>
<feature type="domain" description="Bacterial surface antigen (D15)" evidence="3">
    <location>
        <begin position="5"/>
        <end position="101"/>
    </location>
</feature>
<comment type="subcellular location">
    <subcellularLocation>
        <location evidence="1">Membrane</location>
    </subcellularLocation>
</comment>
<dbReference type="STRING" id="1641165.XM38_08365"/>
<reference evidence="4 5" key="1">
    <citation type="journal article" date="2016" name="Biochim. Biophys. Acta">
        <title>Characterization of red-shifted phycobilisomes isolated from the chlorophyll f-containing cyanobacterium Halomicronema hongdechloris.</title>
        <authorList>
            <person name="Li Y."/>
            <person name="Lin Y."/>
            <person name="Garvey C.J."/>
            <person name="Birch D."/>
            <person name="Corkery R.W."/>
            <person name="Loughlin P.C."/>
            <person name="Scheer H."/>
            <person name="Willows R.D."/>
            <person name="Chen M."/>
        </authorList>
    </citation>
    <scope>NUCLEOTIDE SEQUENCE [LARGE SCALE GENOMIC DNA]</scope>
    <source>
        <strain evidence="4 5">C2206</strain>
    </source>
</reference>
<dbReference type="OrthoDB" id="7439045at2"/>
<proteinExistence type="predicted"/>
<dbReference type="KEGG" id="hhg:XM38_028500"/>
<organism evidence="4 5">
    <name type="scientific">Halomicronema hongdechloris C2206</name>
    <dbReference type="NCBI Taxonomy" id="1641165"/>
    <lineage>
        <taxon>Bacteria</taxon>
        <taxon>Bacillati</taxon>
        <taxon>Cyanobacteriota</taxon>
        <taxon>Cyanophyceae</taxon>
        <taxon>Nodosilineales</taxon>
        <taxon>Nodosilineaceae</taxon>
        <taxon>Halomicronema</taxon>
    </lineage>
</organism>
<keyword evidence="2" id="KW-0472">Membrane</keyword>
<evidence type="ECO:0000256" key="1">
    <source>
        <dbReference type="ARBA" id="ARBA00004370"/>
    </source>
</evidence>
<dbReference type="GO" id="GO:0098046">
    <property type="term" value="C:type V protein secretion system complex"/>
    <property type="evidence" value="ECO:0007669"/>
    <property type="project" value="TreeGrafter"/>
</dbReference>
<protein>
    <recommendedName>
        <fullName evidence="3">Bacterial surface antigen (D15) domain-containing protein</fullName>
    </recommendedName>
</protein>
<evidence type="ECO:0000313" key="4">
    <source>
        <dbReference type="EMBL" id="ASC71896.1"/>
    </source>
</evidence>
<dbReference type="GO" id="GO:0008320">
    <property type="term" value="F:protein transmembrane transporter activity"/>
    <property type="evidence" value="ECO:0007669"/>
    <property type="project" value="TreeGrafter"/>
</dbReference>
<name>A0A1Z3HNP7_9CYAN</name>
<keyword evidence="5" id="KW-1185">Reference proteome</keyword>
<dbReference type="RefSeq" id="WP_080807618.1">
    <property type="nucleotide sequence ID" value="NZ_CP021983.2"/>
</dbReference>
<dbReference type="Proteomes" id="UP000191901">
    <property type="component" value="Chromosome"/>
</dbReference>
<dbReference type="EMBL" id="CP021983">
    <property type="protein sequence ID" value="ASC71896.1"/>
    <property type="molecule type" value="Genomic_DNA"/>
</dbReference>
<dbReference type="Gene3D" id="2.40.160.50">
    <property type="entry name" value="membrane protein fhac: a member of the omp85/tpsb transporter family"/>
    <property type="match status" value="1"/>
</dbReference>
<sequence length="107" mass="12129">MADQCRGYRENQLVTDNGFTGSLELRFPLSAAPGELQLTPFVEGGFGWNEETSVEGLASIGVGLRWQVDPSFRIRLDYGYPLIDPDQDEDTLQENGIYFSIDWMFEE</sequence>
<dbReference type="PANTHER" id="PTHR34597:SF3">
    <property type="entry name" value="OUTER MEMBRANE TRANSPORTER CDIB"/>
    <property type="match status" value="1"/>
</dbReference>
<dbReference type="Pfam" id="PF01103">
    <property type="entry name" value="Omp85"/>
    <property type="match status" value="1"/>
</dbReference>
<evidence type="ECO:0000256" key="2">
    <source>
        <dbReference type="ARBA" id="ARBA00023136"/>
    </source>
</evidence>
<accession>A0A1Z3HNP7</accession>
<evidence type="ECO:0000259" key="3">
    <source>
        <dbReference type="Pfam" id="PF01103"/>
    </source>
</evidence>
<gene>
    <name evidence="4" type="ORF">XM38_028500</name>
</gene>
<dbReference type="InterPro" id="IPR011250">
    <property type="entry name" value="OMP/PagP_B-barrel"/>
</dbReference>
<evidence type="ECO:0000313" key="5">
    <source>
        <dbReference type="Proteomes" id="UP000191901"/>
    </source>
</evidence>
<dbReference type="AlphaFoldDB" id="A0A1Z3HNP7"/>
<dbReference type="GO" id="GO:0046819">
    <property type="term" value="P:protein secretion by the type V secretion system"/>
    <property type="evidence" value="ECO:0007669"/>
    <property type="project" value="TreeGrafter"/>
</dbReference>
<dbReference type="SUPFAM" id="SSF56925">
    <property type="entry name" value="OMPA-like"/>
    <property type="match status" value="1"/>
</dbReference>
<dbReference type="InterPro" id="IPR000184">
    <property type="entry name" value="Bac_surfAg_D15"/>
</dbReference>
<dbReference type="GO" id="GO:0019867">
    <property type="term" value="C:outer membrane"/>
    <property type="evidence" value="ECO:0007669"/>
    <property type="project" value="InterPro"/>
</dbReference>
<dbReference type="InterPro" id="IPR051544">
    <property type="entry name" value="TPS_OM_transporter"/>
</dbReference>